<sequence length="195" mass="20506">MFLSVAGLILLTVCMAVGFRMHSARQAAEKLVPESKESGSADLAPGQGEGWAVIGGVSPQVVGRVEIPSIGLVTPLLAGDDSTSLSEGAGHIPGTAYPGGLGTVGIAGHRDTHFRQLRKAARGMDVQLTDRIGTYHYRVSSTEIVTPDKASVLDIQSTPGLVLITCYPFSYIGKAPKRFVVHAELISVAPDDVKR</sequence>
<dbReference type="InterPro" id="IPR005754">
    <property type="entry name" value="Sortase"/>
</dbReference>
<accession>A0A7W7ZF42</accession>
<dbReference type="NCBIfam" id="TIGR01076">
    <property type="entry name" value="sortase_fam"/>
    <property type="match status" value="1"/>
</dbReference>
<dbReference type="EMBL" id="JACHIP010000004">
    <property type="protein sequence ID" value="MBB5058703.1"/>
    <property type="molecule type" value="Genomic_DNA"/>
</dbReference>
<comment type="caution">
    <text evidence="2">The sequence shown here is derived from an EMBL/GenBank/DDBJ whole genome shotgun (WGS) entry which is preliminary data.</text>
</comment>
<keyword evidence="3" id="KW-1185">Reference proteome</keyword>
<dbReference type="InterPro" id="IPR023365">
    <property type="entry name" value="Sortase_dom-sf"/>
</dbReference>
<dbReference type="SUPFAM" id="SSF63817">
    <property type="entry name" value="Sortase"/>
    <property type="match status" value="1"/>
</dbReference>
<reference evidence="2 3" key="1">
    <citation type="submission" date="2020-08" db="EMBL/GenBank/DDBJ databases">
        <title>Genomic Encyclopedia of Type Strains, Phase IV (KMG-V): Genome sequencing to study the core and pangenomes of soil and plant-associated prokaryotes.</title>
        <authorList>
            <person name="Whitman W."/>
        </authorList>
    </citation>
    <scope>NUCLEOTIDE SEQUENCE [LARGE SCALE GENOMIC DNA]</scope>
    <source>
        <strain evidence="2 3">M8UP14</strain>
    </source>
</reference>
<dbReference type="Pfam" id="PF04203">
    <property type="entry name" value="Sortase"/>
    <property type="match status" value="1"/>
</dbReference>
<name>A0A7W7ZF42_9BACT</name>
<dbReference type="AlphaFoldDB" id="A0A7W7ZF42"/>
<dbReference type="EC" id="3.4.22.70" evidence="2"/>
<organism evidence="2 3">
    <name type="scientific">Granulicella aggregans</name>
    <dbReference type="NCBI Taxonomy" id="474949"/>
    <lineage>
        <taxon>Bacteria</taxon>
        <taxon>Pseudomonadati</taxon>
        <taxon>Acidobacteriota</taxon>
        <taxon>Terriglobia</taxon>
        <taxon>Terriglobales</taxon>
        <taxon>Acidobacteriaceae</taxon>
        <taxon>Granulicella</taxon>
    </lineage>
</organism>
<evidence type="ECO:0000313" key="3">
    <source>
        <dbReference type="Proteomes" id="UP000540989"/>
    </source>
</evidence>
<evidence type="ECO:0000313" key="2">
    <source>
        <dbReference type="EMBL" id="MBB5058703.1"/>
    </source>
</evidence>
<dbReference type="Proteomes" id="UP000540989">
    <property type="component" value="Unassembled WGS sequence"/>
</dbReference>
<dbReference type="CDD" id="cd05828">
    <property type="entry name" value="Sortase_D_1"/>
    <property type="match status" value="1"/>
</dbReference>
<dbReference type="Gene3D" id="2.40.260.10">
    <property type="entry name" value="Sortase"/>
    <property type="match status" value="1"/>
</dbReference>
<gene>
    <name evidence="2" type="ORF">HDF16_003417</name>
</gene>
<evidence type="ECO:0000256" key="1">
    <source>
        <dbReference type="ARBA" id="ARBA00022801"/>
    </source>
</evidence>
<dbReference type="GO" id="GO:0016787">
    <property type="term" value="F:hydrolase activity"/>
    <property type="evidence" value="ECO:0007669"/>
    <property type="project" value="UniProtKB-KW"/>
</dbReference>
<proteinExistence type="predicted"/>
<keyword evidence="1 2" id="KW-0378">Hydrolase</keyword>
<dbReference type="InterPro" id="IPR041999">
    <property type="entry name" value="Sortase_D_1"/>
</dbReference>
<protein>
    <submittedName>
        <fullName evidence="2">Sortase A</fullName>
        <ecNumber evidence="2">3.4.22.70</ecNumber>
    </submittedName>
</protein>